<evidence type="ECO:0000313" key="2">
    <source>
        <dbReference type="EMBL" id="MBW33101.1"/>
    </source>
</evidence>
<sequence>MPARHLARTGALATGLTVVCCDVLSLARYADRSIDGARDGLTIRSCARACLDLGSAFWQRIDVDRRCSR</sequence>
<dbReference type="AlphaFoldDB" id="A0A2M3ZX59"/>
<dbReference type="EMBL" id="GGFM01012350">
    <property type="protein sequence ID" value="MBW33101.1"/>
    <property type="molecule type" value="Transcribed_RNA"/>
</dbReference>
<accession>A0A2M3ZX59</accession>
<organism evidence="2">
    <name type="scientific">Anopheles braziliensis</name>
    <dbReference type="NCBI Taxonomy" id="58242"/>
    <lineage>
        <taxon>Eukaryota</taxon>
        <taxon>Metazoa</taxon>
        <taxon>Ecdysozoa</taxon>
        <taxon>Arthropoda</taxon>
        <taxon>Hexapoda</taxon>
        <taxon>Insecta</taxon>
        <taxon>Pterygota</taxon>
        <taxon>Neoptera</taxon>
        <taxon>Endopterygota</taxon>
        <taxon>Diptera</taxon>
        <taxon>Nematocera</taxon>
        <taxon>Culicoidea</taxon>
        <taxon>Culicidae</taxon>
        <taxon>Anophelinae</taxon>
        <taxon>Anopheles</taxon>
    </lineage>
</organism>
<name>A0A2M3ZX59_9DIPT</name>
<feature type="signal peptide" evidence="1">
    <location>
        <begin position="1"/>
        <end position="21"/>
    </location>
</feature>
<keyword evidence="1" id="KW-0732">Signal</keyword>
<reference evidence="2" key="1">
    <citation type="submission" date="2018-01" db="EMBL/GenBank/DDBJ databases">
        <title>An insight into the sialome of Amazonian anophelines.</title>
        <authorList>
            <person name="Ribeiro J.M."/>
            <person name="Scarpassa V."/>
            <person name="Calvo E."/>
        </authorList>
    </citation>
    <scope>NUCLEOTIDE SEQUENCE</scope>
    <source>
        <tissue evidence="2">Salivary glands</tissue>
    </source>
</reference>
<feature type="chain" id="PRO_5014915023" evidence="1">
    <location>
        <begin position="22"/>
        <end position="69"/>
    </location>
</feature>
<protein>
    <submittedName>
        <fullName evidence="2">Putative secreted peptide</fullName>
    </submittedName>
</protein>
<proteinExistence type="predicted"/>
<evidence type="ECO:0000256" key="1">
    <source>
        <dbReference type="SAM" id="SignalP"/>
    </source>
</evidence>